<accession>A0ABN1IL53</accession>
<dbReference type="Proteomes" id="UP001501523">
    <property type="component" value="Unassembled WGS sequence"/>
</dbReference>
<reference evidence="1 2" key="1">
    <citation type="journal article" date="2019" name="Int. J. Syst. Evol. Microbiol.">
        <title>The Global Catalogue of Microorganisms (GCM) 10K type strain sequencing project: providing services to taxonomists for standard genome sequencing and annotation.</title>
        <authorList>
            <consortium name="The Broad Institute Genomics Platform"/>
            <consortium name="The Broad Institute Genome Sequencing Center for Infectious Disease"/>
            <person name="Wu L."/>
            <person name="Ma J."/>
        </authorList>
    </citation>
    <scope>NUCLEOTIDE SEQUENCE [LARGE SCALE GENOMIC DNA]</scope>
    <source>
        <strain evidence="1 2">JCM 15421</strain>
    </source>
</reference>
<evidence type="ECO:0000313" key="2">
    <source>
        <dbReference type="Proteomes" id="UP001501523"/>
    </source>
</evidence>
<gene>
    <name evidence="1" type="ORF">GCM10009105_23190</name>
</gene>
<organism evidence="1 2">
    <name type="scientific">Dokdonella soli</name>
    <dbReference type="NCBI Taxonomy" id="529810"/>
    <lineage>
        <taxon>Bacteria</taxon>
        <taxon>Pseudomonadati</taxon>
        <taxon>Pseudomonadota</taxon>
        <taxon>Gammaproteobacteria</taxon>
        <taxon>Lysobacterales</taxon>
        <taxon>Rhodanobacteraceae</taxon>
        <taxon>Dokdonella</taxon>
    </lineage>
</organism>
<dbReference type="EMBL" id="BAAAEU010000010">
    <property type="protein sequence ID" value="GAA0716615.1"/>
    <property type="molecule type" value="Genomic_DNA"/>
</dbReference>
<proteinExistence type="predicted"/>
<evidence type="ECO:0000313" key="1">
    <source>
        <dbReference type="EMBL" id="GAA0716615.1"/>
    </source>
</evidence>
<sequence length="127" mass="13817">MPEQGSRPARAAFEATAAIRADAVQAAIDAGRAKRAFERADHGIDGIRRQASAAAFAVCAEFEHGSTSHGNGTSIALMRTARNCRRAGGVRSPSGRTWFRRGDPQWLLRRAIAGVRMRSRLIRSDTR</sequence>
<comment type="caution">
    <text evidence="1">The sequence shown here is derived from an EMBL/GenBank/DDBJ whole genome shotgun (WGS) entry which is preliminary data.</text>
</comment>
<keyword evidence="2" id="KW-1185">Reference proteome</keyword>
<protein>
    <submittedName>
        <fullName evidence="1">Uncharacterized protein</fullName>
    </submittedName>
</protein>
<name>A0ABN1IL53_9GAMM</name>